<feature type="compositionally biased region" description="Polar residues" evidence="1">
    <location>
        <begin position="477"/>
        <end position="490"/>
    </location>
</feature>
<feature type="region of interest" description="Disordered" evidence="1">
    <location>
        <begin position="1"/>
        <end position="50"/>
    </location>
</feature>
<feature type="region of interest" description="Disordered" evidence="1">
    <location>
        <begin position="387"/>
        <end position="536"/>
    </location>
</feature>
<comment type="caution">
    <text evidence="2">The sequence shown here is derived from an EMBL/GenBank/DDBJ whole genome shotgun (WGS) entry which is preliminary data.</text>
</comment>
<accession>A0ABN8N2S4</accession>
<organism evidence="2 3">
    <name type="scientific">Porites lobata</name>
    <dbReference type="NCBI Taxonomy" id="104759"/>
    <lineage>
        <taxon>Eukaryota</taxon>
        <taxon>Metazoa</taxon>
        <taxon>Cnidaria</taxon>
        <taxon>Anthozoa</taxon>
        <taxon>Hexacorallia</taxon>
        <taxon>Scleractinia</taxon>
        <taxon>Fungiina</taxon>
        <taxon>Poritidae</taxon>
        <taxon>Porites</taxon>
    </lineage>
</organism>
<evidence type="ECO:0000313" key="2">
    <source>
        <dbReference type="EMBL" id="CAH3041720.1"/>
    </source>
</evidence>
<feature type="region of interest" description="Disordered" evidence="1">
    <location>
        <begin position="314"/>
        <end position="336"/>
    </location>
</feature>
<sequence>MSPSAVNGSENSGAGEMALQQQNVESYGEEDLQLQNNESRGPFPTENSHRFTDSCRHMADYLPPKDAVVCTFIGKIESEFPVGAGGGIYTPVESNIPAGNHISASGGSDYKSNPGGTAQLRENKCTSDDKVAAAAEDDTGTDSSEVHVNRRSSSEGLPQEGNCSQAVEQSETEPKLPVGAAGGICPPVDSDSLAESHISVSGGDDKSNPGGNTQPGEIKHNIDNKVAAAAEKDTDLHPSETGSEFLVGASGGVYPQVKPDLVAGCHISAGGGGNKSDPGGTALPHVIKHTLDDKVALAAAESDREFVVNGDHSLEPKEVDNTSPEMIPSGGLGCQPVTPLTEISSEGARNTGIKLTKIPSDKVQPRVPPDGTSRSRIIFEEAMAKEATTFPPPPHNHKDTTPSRVVVSPDGLSFQPSLSGGARRVEPNTVSLPSNNQKDTPPLRTAGVHHPEAVNLPCKSDKDKTATRVPPEGVSFRESSVTTDGNTNINPLVVALPIKNSNDRTQSGAKTPSGMISQPSSVTTDRAGNDDVKVVT</sequence>
<proteinExistence type="predicted"/>
<feature type="compositionally biased region" description="Polar residues" evidence="1">
    <location>
        <begin position="499"/>
        <end position="526"/>
    </location>
</feature>
<reference evidence="2 3" key="1">
    <citation type="submission" date="2022-05" db="EMBL/GenBank/DDBJ databases">
        <authorList>
            <consortium name="Genoscope - CEA"/>
            <person name="William W."/>
        </authorList>
    </citation>
    <scope>NUCLEOTIDE SEQUENCE [LARGE SCALE GENOMIC DNA]</scope>
</reference>
<name>A0ABN8N2S4_9CNID</name>
<keyword evidence="3" id="KW-1185">Reference proteome</keyword>
<evidence type="ECO:0000313" key="3">
    <source>
        <dbReference type="Proteomes" id="UP001159405"/>
    </source>
</evidence>
<evidence type="ECO:0000256" key="1">
    <source>
        <dbReference type="SAM" id="MobiDB-lite"/>
    </source>
</evidence>
<dbReference type="EMBL" id="CALNXK010000009">
    <property type="protein sequence ID" value="CAH3041720.1"/>
    <property type="molecule type" value="Genomic_DNA"/>
</dbReference>
<feature type="compositionally biased region" description="Polar residues" evidence="1">
    <location>
        <begin position="1"/>
        <end position="12"/>
    </location>
</feature>
<feature type="compositionally biased region" description="Polar residues" evidence="1">
    <location>
        <begin position="428"/>
        <end position="439"/>
    </location>
</feature>
<feature type="compositionally biased region" description="Basic and acidic residues" evidence="1">
    <location>
        <begin position="527"/>
        <end position="536"/>
    </location>
</feature>
<feature type="region of interest" description="Disordered" evidence="1">
    <location>
        <begin position="126"/>
        <end position="218"/>
    </location>
</feature>
<gene>
    <name evidence="2" type="ORF">PLOB_00047875</name>
</gene>
<dbReference type="Proteomes" id="UP001159405">
    <property type="component" value="Unassembled WGS sequence"/>
</dbReference>
<protein>
    <submittedName>
        <fullName evidence="2">Uncharacterized protein</fullName>
    </submittedName>
</protein>